<evidence type="ECO:0000259" key="4">
    <source>
        <dbReference type="PROSITE" id="PS51667"/>
    </source>
</evidence>
<protein>
    <recommendedName>
        <fullName evidence="4">WRC domain-containing protein</fullName>
    </recommendedName>
</protein>
<feature type="region of interest" description="Disordered" evidence="3">
    <location>
        <begin position="239"/>
        <end position="266"/>
    </location>
</feature>
<proteinExistence type="predicted"/>
<evidence type="ECO:0000256" key="2">
    <source>
        <dbReference type="PROSITE-ProRule" id="PRU01002"/>
    </source>
</evidence>
<feature type="compositionally biased region" description="Low complexity" evidence="3">
    <location>
        <begin position="239"/>
        <end position="252"/>
    </location>
</feature>
<comment type="caution">
    <text evidence="5">The sequence shown here is derived from an EMBL/GenBank/DDBJ whole genome shotgun (WGS) entry which is preliminary data.</text>
</comment>
<keyword evidence="1" id="KW-0539">Nucleus</keyword>
<dbReference type="PANTHER" id="PTHR34122:SF1">
    <property type="entry name" value="EXPRESSED PROTEIN"/>
    <property type="match status" value="1"/>
</dbReference>
<dbReference type="InterPro" id="IPR014977">
    <property type="entry name" value="WRC_dom"/>
</dbReference>
<dbReference type="PANTHER" id="PTHR34122">
    <property type="entry name" value="EXPRESSED PROTEIN-RELATED"/>
    <property type="match status" value="1"/>
</dbReference>
<name>A0AAV5EJ92_ELECO</name>
<evidence type="ECO:0000256" key="3">
    <source>
        <dbReference type="SAM" id="MobiDB-lite"/>
    </source>
</evidence>
<evidence type="ECO:0000313" key="6">
    <source>
        <dbReference type="Proteomes" id="UP001054889"/>
    </source>
</evidence>
<feature type="region of interest" description="Disordered" evidence="3">
    <location>
        <begin position="1"/>
        <end position="67"/>
    </location>
</feature>
<feature type="domain" description="WRC" evidence="4">
    <location>
        <begin position="177"/>
        <end position="221"/>
    </location>
</feature>
<comment type="caution">
    <text evidence="2">Lacks conserved residue(s) required for the propagation of feature annotation.</text>
</comment>
<evidence type="ECO:0000313" key="5">
    <source>
        <dbReference type="EMBL" id="GJN22432.1"/>
    </source>
</evidence>
<evidence type="ECO:0000256" key="1">
    <source>
        <dbReference type="ARBA" id="ARBA00023242"/>
    </source>
</evidence>
<reference evidence="5" key="2">
    <citation type="submission" date="2021-12" db="EMBL/GenBank/DDBJ databases">
        <title>Resequencing data analysis of finger millet.</title>
        <authorList>
            <person name="Hatakeyama M."/>
            <person name="Aluri S."/>
            <person name="Balachadran M.T."/>
            <person name="Sivarajan S.R."/>
            <person name="Poveda L."/>
            <person name="Shimizu-Inatsugi R."/>
            <person name="Schlapbach R."/>
            <person name="Sreeman S.M."/>
            <person name="Shimizu K.K."/>
        </authorList>
    </citation>
    <scope>NUCLEOTIDE SEQUENCE</scope>
</reference>
<keyword evidence="6" id="KW-1185">Reference proteome</keyword>
<dbReference type="PROSITE" id="PS51667">
    <property type="entry name" value="WRC"/>
    <property type="match status" value="1"/>
</dbReference>
<gene>
    <name evidence="5" type="primary">gb09992</name>
    <name evidence="5" type="ORF">PR202_gb09992</name>
</gene>
<feature type="compositionally biased region" description="Pro residues" evidence="3">
    <location>
        <begin position="18"/>
        <end position="29"/>
    </location>
</feature>
<reference evidence="5" key="1">
    <citation type="journal article" date="2018" name="DNA Res.">
        <title>Multiple hybrid de novo genome assembly of finger millet, an orphan allotetraploid crop.</title>
        <authorList>
            <person name="Hatakeyama M."/>
            <person name="Aluri S."/>
            <person name="Balachadran M.T."/>
            <person name="Sivarajan S.R."/>
            <person name="Patrignani A."/>
            <person name="Gruter S."/>
            <person name="Poveda L."/>
            <person name="Shimizu-Inatsugi R."/>
            <person name="Baeten J."/>
            <person name="Francoijs K.J."/>
            <person name="Nataraja K.N."/>
            <person name="Reddy Y.A.N."/>
            <person name="Phadnis S."/>
            <person name="Ravikumar R.L."/>
            <person name="Schlapbach R."/>
            <person name="Sreeman S.M."/>
            <person name="Shimizu K.K."/>
        </authorList>
    </citation>
    <scope>NUCLEOTIDE SEQUENCE</scope>
</reference>
<accession>A0AAV5EJ92</accession>
<organism evidence="5 6">
    <name type="scientific">Eleusine coracana subsp. coracana</name>
    <dbReference type="NCBI Taxonomy" id="191504"/>
    <lineage>
        <taxon>Eukaryota</taxon>
        <taxon>Viridiplantae</taxon>
        <taxon>Streptophyta</taxon>
        <taxon>Embryophyta</taxon>
        <taxon>Tracheophyta</taxon>
        <taxon>Spermatophyta</taxon>
        <taxon>Magnoliopsida</taxon>
        <taxon>Liliopsida</taxon>
        <taxon>Poales</taxon>
        <taxon>Poaceae</taxon>
        <taxon>PACMAD clade</taxon>
        <taxon>Chloridoideae</taxon>
        <taxon>Cynodonteae</taxon>
        <taxon>Eleusininae</taxon>
        <taxon>Eleusine</taxon>
    </lineage>
</organism>
<dbReference type="AlphaFoldDB" id="A0AAV5EJ92"/>
<dbReference type="Pfam" id="PF08879">
    <property type="entry name" value="WRC"/>
    <property type="match status" value="1"/>
</dbReference>
<dbReference type="EMBL" id="BQKI01000075">
    <property type="protein sequence ID" value="GJN22432.1"/>
    <property type="molecule type" value="Genomic_DNA"/>
</dbReference>
<dbReference type="Proteomes" id="UP001054889">
    <property type="component" value="Unassembled WGS sequence"/>
</dbReference>
<sequence length="266" mass="28023">MRIRRRPQGQSVSSLLPSDPPAPQPPPNAASPRDHHHLQVELLPSGVEKKEELHYPNAATTADLGDDESSSAALLPLLPQGNVVECSRGLGAQRGPAADGHSHRRLDNNGYQYHHVPDEPATIKTGERLANGVSPAIMPVTAVPTRVQKKEEVINIKDDSSSGGGASVKKRRGPAVLLEGSRCSRVNGRGWRCSQPTLVGYSLCEHHLGKGRMRAAAAAGRASAAGQKLGRTEHQHQKSAAAVTVASVTSAAPKADVAPPPSMSHC</sequence>